<dbReference type="Pfam" id="PF09339">
    <property type="entry name" value="HTH_IclR"/>
    <property type="match status" value="1"/>
</dbReference>
<evidence type="ECO:0000259" key="6">
    <source>
        <dbReference type="PROSITE" id="PS51078"/>
    </source>
</evidence>
<dbReference type="RefSeq" id="WP_345725996.1">
    <property type="nucleotide sequence ID" value="NZ_BAAAYN010000001.1"/>
</dbReference>
<sequence length="273" mass="28911">MSATDRAVTTRALRLLGAFDTDHPRLRLSALARRSGLPLSTAHRLVAELEQWGAVDREPDGAYVVGRRIWQLALLAPIHGELREIAMPFLEDVHRATGENVHLAIRDGRHSLYIERIWSSASVPLESKVGRRLPLHATAAGKALLAAAPAVVVDAVVSAPEQVTPRTLTDPAALRRDLAEVRARGYAFSLGEATPGTWSVAVGVPGPVRTTLASLAVVARGPEAPSPASSAAEQSPPSAAEHVSASSAQVRQLAAVLMVAAGALGRELQRVHR</sequence>
<dbReference type="InterPro" id="IPR036390">
    <property type="entry name" value="WH_DNA-bd_sf"/>
</dbReference>
<dbReference type="SMART" id="SM00346">
    <property type="entry name" value="HTH_ICLR"/>
    <property type="match status" value="1"/>
</dbReference>
<evidence type="ECO:0000259" key="5">
    <source>
        <dbReference type="PROSITE" id="PS51077"/>
    </source>
</evidence>
<keyword evidence="8" id="KW-1185">Reference proteome</keyword>
<dbReference type="PROSITE" id="PS51078">
    <property type="entry name" value="ICLR_ED"/>
    <property type="match status" value="1"/>
</dbReference>
<dbReference type="PANTHER" id="PTHR30136:SF24">
    <property type="entry name" value="HTH-TYPE TRANSCRIPTIONAL REPRESSOR ALLR"/>
    <property type="match status" value="1"/>
</dbReference>
<name>A0ABP6SPA3_9ACTN</name>
<dbReference type="Proteomes" id="UP001501676">
    <property type="component" value="Unassembled WGS sequence"/>
</dbReference>
<feature type="region of interest" description="Disordered" evidence="4">
    <location>
        <begin position="223"/>
        <end position="244"/>
    </location>
</feature>
<evidence type="ECO:0000256" key="1">
    <source>
        <dbReference type="ARBA" id="ARBA00023015"/>
    </source>
</evidence>
<dbReference type="SUPFAM" id="SSF55781">
    <property type="entry name" value="GAF domain-like"/>
    <property type="match status" value="1"/>
</dbReference>
<feature type="compositionally biased region" description="Low complexity" evidence="4">
    <location>
        <begin position="223"/>
        <end position="241"/>
    </location>
</feature>
<dbReference type="PANTHER" id="PTHR30136">
    <property type="entry name" value="HELIX-TURN-HELIX TRANSCRIPTIONAL REGULATOR, ICLR FAMILY"/>
    <property type="match status" value="1"/>
</dbReference>
<keyword evidence="3" id="KW-0804">Transcription</keyword>
<evidence type="ECO:0000313" key="7">
    <source>
        <dbReference type="EMBL" id="GAA3381997.1"/>
    </source>
</evidence>
<organism evidence="7 8">
    <name type="scientific">Cryptosporangium minutisporangium</name>
    <dbReference type="NCBI Taxonomy" id="113569"/>
    <lineage>
        <taxon>Bacteria</taxon>
        <taxon>Bacillati</taxon>
        <taxon>Actinomycetota</taxon>
        <taxon>Actinomycetes</taxon>
        <taxon>Cryptosporangiales</taxon>
        <taxon>Cryptosporangiaceae</taxon>
        <taxon>Cryptosporangium</taxon>
    </lineage>
</organism>
<dbReference type="SUPFAM" id="SSF46785">
    <property type="entry name" value="Winged helix' DNA-binding domain"/>
    <property type="match status" value="1"/>
</dbReference>
<reference evidence="8" key="1">
    <citation type="journal article" date="2019" name="Int. J. Syst. Evol. Microbiol.">
        <title>The Global Catalogue of Microorganisms (GCM) 10K type strain sequencing project: providing services to taxonomists for standard genome sequencing and annotation.</title>
        <authorList>
            <consortium name="The Broad Institute Genomics Platform"/>
            <consortium name="The Broad Institute Genome Sequencing Center for Infectious Disease"/>
            <person name="Wu L."/>
            <person name="Ma J."/>
        </authorList>
    </citation>
    <scope>NUCLEOTIDE SEQUENCE [LARGE SCALE GENOMIC DNA]</scope>
    <source>
        <strain evidence="8">JCM 9458</strain>
    </source>
</reference>
<proteinExistence type="predicted"/>
<feature type="domain" description="HTH iclR-type" evidence="5">
    <location>
        <begin position="6"/>
        <end position="67"/>
    </location>
</feature>
<dbReference type="InterPro" id="IPR029016">
    <property type="entry name" value="GAF-like_dom_sf"/>
</dbReference>
<dbReference type="EMBL" id="BAAAYN010000001">
    <property type="protein sequence ID" value="GAA3381997.1"/>
    <property type="molecule type" value="Genomic_DNA"/>
</dbReference>
<protein>
    <submittedName>
        <fullName evidence="7">IclR family transcriptional regulator</fullName>
    </submittedName>
</protein>
<dbReference type="InterPro" id="IPR050707">
    <property type="entry name" value="HTH_MetabolicPath_Reg"/>
</dbReference>
<evidence type="ECO:0000313" key="8">
    <source>
        <dbReference type="Proteomes" id="UP001501676"/>
    </source>
</evidence>
<keyword evidence="1" id="KW-0805">Transcription regulation</keyword>
<dbReference type="Gene3D" id="1.10.10.10">
    <property type="entry name" value="Winged helix-like DNA-binding domain superfamily/Winged helix DNA-binding domain"/>
    <property type="match status" value="1"/>
</dbReference>
<dbReference type="Gene3D" id="3.30.450.40">
    <property type="match status" value="1"/>
</dbReference>
<keyword evidence="2" id="KW-0238">DNA-binding</keyword>
<dbReference type="InterPro" id="IPR036388">
    <property type="entry name" value="WH-like_DNA-bd_sf"/>
</dbReference>
<evidence type="ECO:0000256" key="4">
    <source>
        <dbReference type="SAM" id="MobiDB-lite"/>
    </source>
</evidence>
<dbReference type="InterPro" id="IPR005471">
    <property type="entry name" value="Tscrpt_reg_IclR_N"/>
</dbReference>
<comment type="caution">
    <text evidence="7">The sequence shown here is derived from an EMBL/GenBank/DDBJ whole genome shotgun (WGS) entry which is preliminary data.</text>
</comment>
<dbReference type="InterPro" id="IPR014757">
    <property type="entry name" value="Tscrpt_reg_IclR_C"/>
</dbReference>
<evidence type="ECO:0000256" key="3">
    <source>
        <dbReference type="ARBA" id="ARBA00023163"/>
    </source>
</evidence>
<evidence type="ECO:0000256" key="2">
    <source>
        <dbReference type="ARBA" id="ARBA00023125"/>
    </source>
</evidence>
<feature type="domain" description="IclR-ED" evidence="6">
    <location>
        <begin position="68"/>
        <end position="270"/>
    </location>
</feature>
<accession>A0ABP6SPA3</accession>
<dbReference type="PROSITE" id="PS51077">
    <property type="entry name" value="HTH_ICLR"/>
    <property type="match status" value="1"/>
</dbReference>
<gene>
    <name evidence="7" type="ORF">GCM10020369_02140</name>
</gene>
<dbReference type="Pfam" id="PF01614">
    <property type="entry name" value="IclR_C"/>
    <property type="match status" value="1"/>
</dbReference>